<dbReference type="InterPro" id="IPR001002">
    <property type="entry name" value="Chitin-bd_1"/>
</dbReference>
<feature type="compositionally biased region" description="Low complexity" evidence="4">
    <location>
        <begin position="467"/>
        <end position="481"/>
    </location>
</feature>
<feature type="domain" description="Chitin-binding type-1" evidence="6">
    <location>
        <begin position="545"/>
        <end position="607"/>
    </location>
</feature>
<dbReference type="SUPFAM" id="SSF57016">
    <property type="entry name" value="Plant lectins/antimicrobial peptides"/>
    <property type="match status" value="7"/>
</dbReference>
<keyword evidence="1 3" id="KW-0147">Chitin-binding</keyword>
<dbReference type="PROSITE" id="PS51782">
    <property type="entry name" value="LYSM"/>
    <property type="match status" value="1"/>
</dbReference>
<keyword evidence="9" id="KW-1185">Reference proteome</keyword>
<evidence type="ECO:0000256" key="2">
    <source>
        <dbReference type="ARBA" id="ARBA00023157"/>
    </source>
</evidence>
<feature type="domain" description="Chitin-binding type-1" evidence="6">
    <location>
        <begin position="145"/>
        <end position="189"/>
    </location>
</feature>
<reference evidence="8" key="1">
    <citation type="journal article" date="2020" name="Stud. Mycol.">
        <title>101 Dothideomycetes genomes: a test case for predicting lifestyles and emergence of pathogens.</title>
        <authorList>
            <person name="Haridas S."/>
            <person name="Albert R."/>
            <person name="Binder M."/>
            <person name="Bloem J."/>
            <person name="Labutti K."/>
            <person name="Salamov A."/>
            <person name="Andreopoulos B."/>
            <person name="Baker S."/>
            <person name="Barry K."/>
            <person name="Bills G."/>
            <person name="Bluhm B."/>
            <person name="Cannon C."/>
            <person name="Castanera R."/>
            <person name="Culley D."/>
            <person name="Daum C."/>
            <person name="Ezra D."/>
            <person name="Gonzalez J."/>
            <person name="Henrissat B."/>
            <person name="Kuo A."/>
            <person name="Liang C."/>
            <person name="Lipzen A."/>
            <person name="Lutzoni F."/>
            <person name="Magnuson J."/>
            <person name="Mondo S."/>
            <person name="Nolan M."/>
            <person name="Ohm R."/>
            <person name="Pangilinan J."/>
            <person name="Park H.-J."/>
            <person name="Ramirez L."/>
            <person name="Alfaro M."/>
            <person name="Sun H."/>
            <person name="Tritt A."/>
            <person name="Yoshinaga Y."/>
            <person name="Zwiers L.-H."/>
            <person name="Turgeon B."/>
            <person name="Goodwin S."/>
            <person name="Spatafora J."/>
            <person name="Crous P."/>
            <person name="Grigoriev I."/>
        </authorList>
    </citation>
    <scope>NUCLEOTIDE SEQUENCE</scope>
    <source>
        <strain evidence="8">CBS 116435</strain>
    </source>
</reference>
<dbReference type="GO" id="GO:0008061">
    <property type="term" value="F:chitin binding"/>
    <property type="evidence" value="ECO:0007669"/>
    <property type="project" value="UniProtKB-UniRule"/>
</dbReference>
<dbReference type="PANTHER" id="PTHR47849:SF8">
    <property type="entry name" value="LECTIN"/>
    <property type="match status" value="1"/>
</dbReference>
<dbReference type="CDD" id="cd11618">
    <property type="entry name" value="ChtBD1_1"/>
    <property type="match status" value="1"/>
</dbReference>
<feature type="disulfide bond" evidence="3">
    <location>
        <begin position="164"/>
        <end position="178"/>
    </location>
</feature>
<evidence type="ECO:0000256" key="4">
    <source>
        <dbReference type="SAM" id="MobiDB-lite"/>
    </source>
</evidence>
<dbReference type="CDD" id="cd00118">
    <property type="entry name" value="LysM"/>
    <property type="match status" value="1"/>
</dbReference>
<feature type="disulfide bond" evidence="3">
    <location>
        <begin position="566"/>
        <end position="580"/>
    </location>
</feature>
<dbReference type="AlphaFoldDB" id="A0A9P4UQB7"/>
<comment type="caution">
    <text evidence="3">Lacks conserved residue(s) required for the propagation of feature annotation.</text>
</comment>
<feature type="domain" description="Chitin-binding type-1" evidence="6">
    <location>
        <begin position="315"/>
        <end position="361"/>
    </location>
</feature>
<dbReference type="Gene3D" id="3.30.60.10">
    <property type="entry name" value="Endochitinase-like"/>
    <property type="match status" value="6"/>
</dbReference>
<name>A0A9P4UQB7_9PEZI</name>
<organism evidence="8 9">
    <name type="scientific">Polychaeton citri CBS 116435</name>
    <dbReference type="NCBI Taxonomy" id="1314669"/>
    <lineage>
        <taxon>Eukaryota</taxon>
        <taxon>Fungi</taxon>
        <taxon>Dikarya</taxon>
        <taxon>Ascomycota</taxon>
        <taxon>Pezizomycotina</taxon>
        <taxon>Dothideomycetes</taxon>
        <taxon>Dothideomycetidae</taxon>
        <taxon>Capnodiales</taxon>
        <taxon>Capnodiaceae</taxon>
        <taxon>Polychaeton</taxon>
    </lineage>
</organism>
<evidence type="ECO:0000259" key="7">
    <source>
        <dbReference type="PROSITE" id="PS51782"/>
    </source>
</evidence>
<feature type="disulfide bond" evidence="3">
    <location>
        <begin position="334"/>
        <end position="348"/>
    </location>
</feature>
<feature type="disulfide bond" evidence="3">
    <location>
        <begin position="601"/>
        <end position="605"/>
    </location>
</feature>
<dbReference type="Proteomes" id="UP000799441">
    <property type="component" value="Unassembled WGS sequence"/>
</dbReference>
<evidence type="ECO:0000256" key="1">
    <source>
        <dbReference type="ARBA" id="ARBA00022669"/>
    </source>
</evidence>
<dbReference type="Gene3D" id="3.10.350.10">
    <property type="entry name" value="LysM domain"/>
    <property type="match status" value="1"/>
</dbReference>
<dbReference type="OrthoDB" id="1193027at2759"/>
<feature type="domain" description="Chitin-binding type-1" evidence="6">
    <location>
        <begin position="419"/>
        <end position="465"/>
    </location>
</feature>
<feature type="disulfide bond" evidence="3">
    <location>
        <begin position="386"/>
        <end position="400"/>
    </location>
</feature>
<evidence type="ECO:0000256" key="3">
    <source>
        <dbReference type="PROSITE-ProRule" id="PRU00261"/>
    </source>
</evidence>
<keyword evidence="2 3" id="KW-1015">Disulfide bond</keyword>
<feature type="chain" id="PRO_5040388272" evidence="5">
    <location>
        <begin position="27"/>
        <end position="632"/>
    </location>
</feature>
<dbReference type="InterPro" id="IPR036779">
    <property type="entry name" value="LysM_dom_sf"/>
</dbReference>
<feature type="domain" description="Chitin-binding type-1" evidence="6">
    <location>
        <begin position="367"/>
        <end position="413"/>
    </location>
</feature>
<dbReference type="EMBL" id="MU003795">
    <property type="protein sequence ID" value="KAF2720855.1"/>
    <property type="molecule type" value="Genomic_DNA"/>
</dbReference>
<feature type="domain" description="Chitin-binding type-1" evidence="6">
    <location>
        <begin position="263"/>
        <end position="309"/>
    </location>
</feature>
<evidence type="ECO:0000256" key="5">
    <source>
        <dbReference type="SAM" id="SignalP"/>
    </source>
</evidence>
<feature type="disulfide bond" evidence="3">
    <location>
        <begin position="438"/>
        <end position="452"/>
    </location>
</feature>
<evidence type="ECO:0000313" key="8">
    <source>
        <dbReference type="EMBL" id="KAF2720855.1"/>
    </source>
</evidence>
<dbReference type="PANTHER" id="PTHR47849">
    <property type="entry name" value="CHITIN-BINDING LECTIN 1"/>
    <property type="match status" value="1"/>
</dbReference>
<feature type="disulfide bond" evidence="3">
    <location>
        <begin position="282"/>
        <end position="296"/>
    </location>
</feature>
<evidence type="ECO:0000259" key="6">
    <source>
        <dbReference type="PROSITE" id="PS50941"/>
    </source>
</evidence>
<comment type="caution">
    <text evidence="8">The sequence shown here is derived from an EMBL/GenBank/DDBJ whole genome shotgun (WGS) entry which is preliminary data.</text>
</comment>
<dbReference type="InterPro" id="IPR018392">
    <property type="entry name" value="LysM"/>
</dbReference>
<feature type="domain" description="LysM" evidence="7">
    <location>
        <begin position="29"/>
        <end position="80"/>
    </location>
</feature>
<dbReference type="SMART" id="SM00270">
    <property type="entry name" value="ChtBD1"/>
    <property type="match status" value="6"/>
</dbReference>
<feature type="signal peptide" evidence="5">
    <location>
        <begin position="1"/>
        <end position="26"/>
    </location>
</feature>
<protein>
    <submittedName>
        <fullName evidence="8">Carbohydrate-binding module family 18 protein</fullName>
    </submittedName>
</protein>
<feature type="region of interest" description="Disordered" evidence="4">
    <location>
        <begin position="467"/>
        <end position="488"/>
    </location>
</feature>
<evidence type="ECO:0000313" key="9">
    <source>
        <dbReference type="Proteomes" id="UP000799441"/>
    </source>
</evidence>
<keyword evidence="5" id="KW-0732">Signal</keyword>
<dbReference type="InterPro" id="IPR036861">
    <property type="entry name" value="Endochitinase-like_sf"/>
</dbReference>
<sequence length="632" mass="63318">MCSCGFSQCFLLLLVKIGVFVSISNALDCRYNITSPDVISYYTCFELASKYGISVDTFVLLNQGVNAACSNLTPDTVYCVDGTIIPTTQNGLCGPSSPETTCKGYIGGGCCNSRTWMCGNSSDDCAAGTCFEGLCDSGSSHYSLNGKCGPLADYKICTGLFGDCCSLSGICGSGPGFCDSNCMYGNCTLEASPTSSPIPSATALTSIDGTCGGVDGFMCNNVWGYCCGGDGRCGDGLDACGAGCQSRFGKCNHGNTKADVSPDGSCGGAAAFICTGSSFGDCCSAVGFCGNESTYCTGGCQPGFGTCNGSKTSPDGTCGGGNGYECKGSAFGDCCSSSGFCGNTTSFCGGGCQSEFGTCSASRTSSDGTCGGVVGFDCPGSAKGDCCSSAGFCGNTTAFCGSGCQSAFGRCNGANLSPDGSCGSTHGYECGGSGFGDCCSSAGFCGSGSDHCGPGCQSKFGQCSSTPSSTSRSSSSSPTPSNASRDGSCGSNGMTCVGTSFGTCCSSSNFCGSDVDHCAQGWLTGAVSQAKYSSACQKAPVTSLNGECGVNKGSLSCAGGPFNGQCCSQAGFCGKDSAHCGVGWHTDKPQAKRDLVSAVSCQPTCLFPLERFLGENRVLALEDYNLPSFRRL</sequence>
<dbReference type="PROSITE" id="PS50941">
    <property type="entry name" value="CHIT_BIND_I_2"/>
    <property type="match status" value="6"/>
</dbReference>
<proteinExistence type="predicted"/>
<accession>A0A9P4UQB7</accession>
<gene>
    <name evidence="8" type="ORF">K431DRAFT_346767</name>
</gene>